<reference evidence="1" key="1">
    <citation type="submission" date="2016-08" db="EMBL/GenBank/DDBJ databases">
        <authorList>
            <person name="Ngugi D.K."/>
            <person name="Miyake S."/>
            <person name="Stingl U."/>
        </authorList>
    </citation>
    <scope>NUCLEOTIDE SEQUENCE</scope>
    <source>
        <strain evidence="1">SCG-B11WGA-EpuloA1</strain>
    </source>
</reference>
<proteinExistence type="predicted"/>
<dbReference type="Proteomes" id="UP000188605">
    <property type="component" value="Unassembled WGS sequence"/>
</dbReference>
<keyword evidence="2" id="KW-1185">Reference proteome</keyword>
<comment type="caution">
    <text evidence="1">The sequence shown here is derived from an EMBL/GenBank/DDBJ whole genome shotgun (WGS) entry which is preliminary data.</text>
</comment>
<name>A0ACC8XF97_9FIRM</name>
<sequence>MNKNGVLDIIKELEKSALLLNQEEQMLVVDEIIKADKVFLAGVGRTGFVMKAFSNRLMHLGLKVYFVGEPTTPAISKNDLLVIGSGSGKTESLIYMCKKAKDIGATVSTITIFPNAPIGTMSDIVVSIVGSTPKNENNTSFISFQPMGNAFEQMTWLVCDNMISILMDILDKNVDEMFQLHANLE</sequence>
<protein>
    <submittedName>
        <fullName evidence="1">6-phospho 3-hexuloisomerase</fullName>
    </submittedName>
</protein>
<evidence type="ECO:0000313" key="1">
    <source>
        <dbReference type="EMBL" id="ONI41901.1"/>
    </source>
</evidence>
<accession>A0ACC8XF97</accession>
<gene>
    <name evidence="1" type="ORF">AN396_02910</name>
</gene>
<evidence type="ECO:0000313" key="2">
    <source>
        <dbReference type="Proteomes" id="UP000188605"/>
    </source>
</evidence>
<organism evidence="1 2">
    <name type="scientific">Candidatus Epulonipiscium fishelsonii</name>
    <dbReference type="NCBI Taxonomy" id="77094"/>
    <lineage>
        <taxon>Bacteria</taxon>
        <taxon>Bacillati</taxon>
        <taxon>Bacillota</taxon>
        <taxon>Clostridia</taxon>
        <taxon>Lachnospirales</taxon>
        <taxon>Lachnospiraceae</taxon>
        <taxon>Candidatus Epulonipiscium</taxon>
    </lineage>
</organism>
<dbReference type="EMBL" id="LJDB01000026">
    <property type="protein sequence ID" value="ONI41901.1"/>
    <property type="molecule type" value="Genomic_DNA"/>
</dbReference>